<dbReference type="RefSeq" id="XP_066829432.1">
    <property type="nucleotide sequence ID" value="XM_066972499.1"/>
</dbReference>
<feature type="region of interest" description="Disordered" evidence="1">
    <location>
        <begin position="106"/>
        <end position="141"/>
    </location>
</feature>
<feature type="compositionally biased region" description="Acidic residues" evidence="1">
    <location>
        <begin position="333"/>
        <end position="371"/>
    </location>
</feature>
<proteinExistence type="predicted"/>
<dbReference type="GeneID" id="92207690"/>
<keyword evidence="3" id="KW-1185">Reference proteome</keyword>
<evidence type="ECO:0000313" key="2">
    <source>
        <dbReference type="EMBL" id="CAK9438250.1"/>
    </source>
</evidence>
<sequence>MKAEWTSSKEHLLVEYFQVYISQLKDIQNFYSNIDWEAVTKLVGVDDLEFLQLRVDEIFDAKVLVYEEESGVVSVRLPSWSTDGMACFDKEVARLVDEVELQGFKQKPRNSGIEASRAQARDRAGNPASSPASGNPARMPELTTQQRRLSLELMKPRPKLFGSNGGPQMTTSAAAGTTNVNVMANATANDSAKLKTLERKLLNKDPRRPGADLRTRSKRTSVMGDNLPTYILNQLSKPRIVISNTPKFPLHPIHRNPSPSHSINAEISRKSTRMQNLLANSQSLYARSNEARSNEVDSTNVSEMDWRIRYDTEDDEKEYISPDSLARIYGLQFDDDEEENEDEEENDFVDLEESGDLEQRDDDENDYLFNV</sequence>
<name>A0ABP0ZM43_9ASCO</name>
<reference evidence="2 3" key="1">
    <citation type="submission" date="2024-03" db="EMBL/GenBank/DDBJ databases">
        <authorList>
            <person name="Brejova B."/>
        </authorList>
    </citation>
    <scope>NUCLEOTIDE SEQUENCE [LARGE SCALE GENOMIC DNA]</scope>
    <source>
        <strain evidence="2 3">CBS 14171</strain>
    </source>
</reference>
<dbReference type="EMBL" id="OZ022407">
    <property type="protein sequence ID" value="CAK9438250.1"/>
    <property type="molecule type" value="Genomic_DNA"/>
</dbReference>
<feature type="region of interest" description="Disordered" evidence="1">
    <location>
        <begin position="330"/>
        <end position="371"/>
    </location>
</feature>
<gene>
    <name evidence="2" type="ORF">LODBEIA_P24940</name>
</gene>
<accession>A0ABP0ZM43</accession>
<dbReference type="Proteomes" id="UP001497383">
    <property type="component" value="Chromosome 3"/>
</dbReference>
<organism evidence="2 3">
    <name type="scientific">Lodderomyces beijingensis</name>
    <dbReference type="NCBI Taxonomy" id="1775926"/>
    <lineage>
        <taxon>Eukaryota</taxon>
        <taxon>Fungi</taxon>
        <taxon>Dikarya</taxon>
        <taxon>Ascomycota</taxon>
        <taxon>Saccharomycotina</taxon>
        <taxon>Pichiomycetes</taxon>
        <taxon>Debaryomycetaceae</taxon>
        <taxon>Candida/Lodderomyces clade</taxon>
        <taxon>Lodderomyces</taxon>
    </lineage>
</organism>
<protein>
    <submittedName>
        <fullName evidence="2">Uncharacterized protein</fullName>
    </submittedName>
</protein>
<evidence type="ECO:0000256" key="1">
    <source>
        <dbReference type="SAM" id="MobiDB-lite"/>
    </source>
</evidence>
<evidence type="ECO:0000313" key="3">
    <source>
        <dbReference type="Proteomes" id="UP001497383"/>
    </source>
</evidence>